<gene>
    <name evidence="1" type="ORF">SEA_C3PO_18</name>
</gene>
<dbReference type="OrthoDB" id="33812at10239"/>
<reference evidence="1 2" key="1">
    <citation type="submission" date="2017-10" db="EMBL/GenBank/DDBJ databases">
        <authorList>
            <person name="Almansoob K.M."/>
            <person name="Barra A."/>
            <person name="Canlas S.M."/>
            <person name="Chawla N."/>
            <person name="Johnson B.N."/>
            <person name="Kuhl M.D."/>
            <person name="Lin J.Y."/>
            <person name="Patel D.V."/>
            <person name="Reddy A.G."/>
            <person name="Sobol L."/>
            <person name="Solorzano-Papili D."/>
            <person name="Monti D.L."/>
            <person name="Stoner T.H."/>
            <person name="Garlena R.A."/>
            <person name="Russell D.A."/>
            <person name="Pope W.H."/>
            <person name="Jacobs-Sera D."/>
            <person name="Hatfull G.F."/>
        </authorList>
    </citation>
    <scope>NUCLEOTIDE SEQUENCE [LARGE SCALE GENOMIC DNA]</scope>
</reference>
<evidence type="ECO:0000313" key="2">
    <source>
        <dbReference type="Proteomes" id="UP000241822"/>
    </source>
</evidence>
<evidence type="ECO:0000313" key="1">
    <source>
        <dbReference type="EMBL" id="ATW58447.1"/>
    </source>
</evidence>
<proteinExistence type="predicted"/>
<keyword evidence="2" id="KW-1185">Reference proteome</keyword>
<name>A0A2H4P897_9CAUD</name>
<dbReference type="EMBL" id="MG198776">
    <property type="protein sequence ID" value="ATW58447.1"/>
    <property type="molecule type" value="Genomic_DNA"/>
</dbReference>
<sequence length="116" mass="12920">MGRVLKQNVVLRQSLTSPVYSFHKGEELPDWAADLVGDHVYEEKQAEPAFTRVKKTGLPSAPPHKVEKKEIEVPSSNSAKAKWAAFLDESGIEYPEDASRDDMIKIAKAEIEGIEI</sequence>
<organism evidence="1 2">
    <name type="scientific">Corynebacterium phage C3PO</name>
    <dbReference type="NCBI Taxonomy" id="2047868"/>
    <lineage>
        <taxon>Viruses</taxon>
        <taxon>Duplodnaviria</taxon>
        <taxon>Heunggongvirae</taxon>
        <taxon>Uroviricota</taxon>
        <taxon>Caudoviricetes</taxon>
        <taxon>Zierdtviridae</taxon>
        <taxon>Toshachvirinae</taxon>
        <taxon>Ceetrepovirus</taxon>
        <taxon>Ceetrepovirus C3PO</taxon>
        <taxon>Corynebacterium virus C3PO</taxon>
    </lineage>
</organism>
<protein>
    <submittedName>
        <fullName evidence="1">Uncharacterized protein</fullName>
    </submittedName>
</protein>
<dbReference type="Proteomes" id="UP000241822">
    <property type="component" value="Segment"/>
</dbReference>
<accession>A0A2H4P897</accession>